<comment type="similarity">
    <text evidence="1">Belongs to the gamma-glutamyltransferase family.</text>
</comment>
<keyword evidence="3" id="KW-0378">Hydrolase</keyword>
<evidence type="ECO:0000313" key="6">
    <source>
        <dbReference type="EMBL" id="SDS67440.1"/>
    </source>
</evidence>
<gene>
    <name evidence="6" type="ORF">SAMN04488543_2164</name>
</gene>
<evidence type="ECO:0000256" key="3">
    <source>
        <dbReference type="ARBA" id="ARBA00022801"/>
    </source>
</evidence>
<dbReference type="PRINTS" id="PR01210">
    <property type="entry name" value="GGTRANSPTASE"/>
</dbReference>
<dbReference type="InterPro" id="IPR051792">
    <property type="entry name" value="GGT_bact"/>
</dbReference>
<keyword evidence="4" id="KW-0865">Zymogen</keyword>
<proteinExistence type="inferred from homology"/>
<feature type="region of interest" description="Disordered" evidence="5">
    <location>
        <begin position="532"/>
        <end position="560"/>
    </location>
</feature>
<evidence type="ECO:0000256" key="2">
    <source>
        <dbReference type="ARBA" id="ARBA00022679"/>
    </source>
</evidence>
<evidence type="ECO:0000313" key="7">
    <source>
        <dbReference type="Proteomes" id="UP000199092"/>
    </source>
</evidence>
<dbReference type="Gene3D" id="3.60.20.40">
    <property type="match status" value="1"/>
</dbReference>
<dbReference type="Pfam" id="PF01019">
    <property type="entry name" value="G_glu_transpept"/>
    <property type="match status" value="1"/>
</dbReference>
<accession>A0A1H1U4L0</accession>
<dbReference type="AlphaFoldDB" id="A0A1H1U4L0"/>
<name>A0A1H1U4L0_9ACTN</name>
<dbReference type="InterPro" id="IPR043137">
    <property type="entry name" value="GGT_ssub_C"/>
</dbReference>
<dbReference type="Proteomes" id="UP000199092">
    <property type="component" value="Chromosome I"/>
</dbReference>
<dbReference type="Gene3D" id="1.10.246.130">
    <property type="match status" value="1"/>
</dbReference>
<keyword evidence="7" id="KW-1185">Reference proteome</keyword>
<evidence type="ECO:0000256" key="4">
    <source>
        <dbReference type="ARBA" id="ARBA00023145"/>
    </source>
</evidence>
<organism evidence="6 7">
    <name type="scientific">Friedmanniella luteola</name>
    <dbReference type="NCBI Taxonomy" id="546871"/>
    <lineage>
        <taxon>Bacteria</taxon>
        <taxon>Bacillati</taxon>
        <taxon>Actinomycetota</taxon>
        <taxon>Actinomycetes</taxon>
        <taxon>Propionibacteriales</taxon>
        <taxon>Nocardioidaceae</taxon>
        <taxon>Friedmanniella</taxon>
    </lineage>
</organism>
<dbReference type="RefSeq" id="WP_091412821.1">
    <property type="nucleotide sequence ID" value="NZ_LT629749.1"/>
</dbReference>
<dbReference type="InterPro" id="IPR043138">
    <property type="entry name" value="GGT_lsub"/>
</dbReference>
<dbReference type="EMBL" id="LT629749">
    <property type="protein sequence ID" value="SDS67440.1"/>
    <property type="molecule type" value="Genomic_DNA"/>
</dbReference>
<keyword evidence="2 6" id="KW-0808">Transferase</keyword>
<evidence type="ECO:0000256" key="1">
    <source>
        <dbReference type="ARBA" id="ARBA00009381"/>
    </source>
</evidence>
<protein>
    <submittedName>
        <fullName evidence="6">Gamma-glutamyltransferase 2. Threonine peptidase. MEROPS family T03</fullName>
    </submittedName>
</protein>
<dbReference type="OrthoDB" id="9781342at2"/>
<dbReference type="PANTHER" id="PTHR43199:SF1">
    <property type="entry name" value="GLUTATHIONE HYDROLASE PROENZYME"/>
    <property type="match status" value="1"/>
</dbReference>
<evidence type="ECO:0000256" key="5">
    <source>
        <dbReference type="SAM" id="MobiDB-lite"/>
    </source>
</evidence>
<dbReference type="SUPFAM" id="SSF56235">
    <property type="entry name" value="N-terminal nucleophile aminohydrolases (Ntn hydrolases)"/>
    <property type="match status" value="1"/>
</dbReference>
<dbReference type="GO" id="GO:0016740">
    <property type="term" value="F:transferase activity"/>
    <property type="evidence" value="ECO:0007669"/>
    <property type="project" value="UniProtKB-KW"/>
</dbReference>
<dbReference type="STRING" id="546871.SAMN04488543_2164"/>
<dbReference type="PANTHER" id="PTHR43199">
    <property type="entry name" value="GLUTATHIONE HYDROLASE"/>
    <property type="match status" value="1"/>
</dbReference>
<feature type="region of interest" description="Disordered" evidence="5">
    <location>
        <begin position="338"/>
        <end position="358"/>
    </location>
</feature>
<reference evidence="6 7" key="1">
    <citation type="submission" date="2016-10" db="EMBL/GenBank/DDBJ databases">
        <authorList>
            <person name="de Groot N.N."/>
        </authorList>
    </citation>
    <scope>NUCLEOTIDE SEQUENCE [LARGE SCALE GENOMIC DNA]</scope>
    <source>
        <strain evidence="6 7">DSM 21741</strain>
    </source>
</reference>
<dbReference type="InterPro" id="IPR029055">
    <property type="entry name" value="Ntn_hydrolases_N"/>
</dbReference>
<dbReference type="GO" id="GO:0016787">
    <property type="term" value="F:hydrolase activity"/>
    <property type="evidence" value="ECO:0007669"/>
    <property type="project" value="UniProtKB-KW"/>
</dbReference>
<sequence length="560" mass="57432">MALEIEPAGLGPGPRPAAVATGAMVATSHPAVTAAALEVLRAGGTAIDAALTAIPLQQVLEPQLSTIAGGFGMLIWDGRRSRSTYLQAGPDRPRGSASTAGLPVTSGARVAVPGTVAGLAAAAERLGTRPWASYFEPAVRAADEGFVMYGQLATAMAAARTHLVSHPSGEQRYTPDGYLPRVGQLFRQPALAATLARIAAPDGAEWFQRGAFAEHFVESVVSSGGVMSRADLAAYAPRWEEPLAYSFDGHDLVGPPLPDTGGLFCAIALGLAERLAITDLGWWFHSPRAIALVSRVLAEAEALTWRFGADPYAVDVPVELLLSSSHLDAVAGLIEQTTGGGRTAKGHAPPPARTGRGPVGSNQLVVVDHAGNWVCVLHTGYGGSDFGTGLVVDGVGVNAAGDFPGLSEGPGRRVIAPLASTMVLDDGRPELALGTPGLPPPCITLVLLNLLGHRMALQAAVEAPRIVVDVDGAGPPQVWRRTSIAAEAPIPSTTLSDPAGHDLEVRSLGAHHPSTGRVQAVLRDHGGRLLGVTDSRGSGLAAGTPDPASSRPGPEGPVTA</sequence>